<dbReference type="EMBL" id="SDMP01000013">
    <property type="protein sequence ID" value="RYR22999.1"/>
    <property type="molecule type" value="Genomic_DNA"/>
</dbReference>
<feature type="domain" description="Aminotransferase-like plant mobile" evidence="1">
    <location>
        <begin position="75"/>
        <end position="139"/>
    </location>
</feature>
<gene>
    <name evidence="2" type="ORF">Ahy_B03g068273</name>
</gene>
<accession>A0A445A9A7</accession>
<proteinExistence type="predicted"/>
<dbReference type="GO" id="GO:0010073">
    <property type="term" value="P:meristem maintenance"/>
    <property type="evidence" value="ECO:0007669"/>
    <property type="project" value="InterPro"/>
</dbReference>
<evidence type="ECO:0000313" key="3">
    <source>
        <dbReference type="Proteomes" id="UP000289738"/>
    </source>
</evidence>
<reference evidence="2 3" key="1">
    <citation type="submission" date="2019-01" db="EMBL/GenBank/DDBJ databases">
        <title>Sequencing of cultivated peanut Arachis hypogaea provides insights into genome evolution and oil improvement.</title>
        <authorList>
            <person name="Chen X."/>
        </authorList>
    </citation>
    <scope>NUCLEOTIDE SEQUENCE [LARGE SCALE GENOMIC DNA]</scope>
    <source>
        <strain evidence="3">cv. Fuhuasheng</strain>
        <tissue evidence="2">Leaves</tissue>
    </source>
</reference>
<organism evidence="2 3">
    <name type="scientific">Arachis hypogaea</name>
    <name type="common">Peanut</name>
    <dbReference type="NCBI Taxonomy" id="3818"/>
    <lineage>
        <taxon>Eukaryota</taxon>
        <taxon>Viridiplantae</taxon>
        <taxon>Streptophyta</taxon>
        <taxon>Embryophyta</taxon>
        <taxon>Tracheophyta</taxon>
        <taxon>Spermatophyta</taxon>
        <taxon>Magnoliopsida</taxon>
        <taxon>eudicotyledons</taxon>
        <taxon>Gunneridae</taxon>
        <taxon>Pentapetalae</taxon>
        <taxon>rosids</taxon>
        <taxon>fabids</taxon>
        <taxon>Fabales</taxon>
        <taxon>Fabaceae</taxon>
        <taxon>Papilionoideae</taxon>
        <taxon>50 kb inversion clade</taxon>
        <taxon>dalbergioids sensu lato</taxon>
        <taxon>Dalbergieae</taxon>
        <taxon>Pterocarpus clade</taxon>
        <taxon>Arachis</taxon>
    </lineage>
</organism>
<dbReference type="AlphaFoldDB" id="A0A445A9A7"/>
<sequence length="154" mass="17005">MQEAGPLRKQASLMVGGEVGSAPVYTKRVVGLIAHVNRNLLPHKLDQPETWHPDGDQVLRTTEFYQLSIVGLGIIRGYSAMLAALVERWRPKTHMFVISVGEITVTLEDMLYIFGLPIDEEVVTGLTDSSHDFLITQNLAIFGSEPQLSSSSKN</sequence>
<dbReference type="PANTHER" id="PTHR46033:SF8">
    <property type="entry name" value="PROTEIN MAINTENANCE OF MERISTEMS-LIKE"/>
    <property type="match status" value="1"/>
</dbReference>
<dbReference type="InterPro" id="IPR019557">
    <property type="entry name" value="AminoTfrase-like_pln_mobile"/>
</dbReference>
<dbReference type="PANTHER" id="PTHR46033">
    <property type="entry name" value="PROTEIN MAIN-LIKE 2"/>
    <property type="match status" value="1"/>
</dbReference>
<comment type="caution">
    <text evidence="2">The sequence shown here is derived from an EMBL/GenBank/DDBJ whole genome shotgun (WGS) entry which is preliminary data.</text>
</comment>
<dbReference type="Pfam" id="PF10536">
    <property type="entry name" value="PMD"/>
    <property type="match status" value="1"/>
</dbReference>
<evidence type="ECO:0000259" key="1">
    <source>
        <dbReference type="Pfam" id="PF10536"/>
    </source>
</evidence>
<evidence type="ECO:0000313" key="2">
    <source>
        <dbReference type="EMBL" id="RYR22999.1"/>
    </source>
</evidence>
<protein>
    <recommendedName>
        <fullName evidence="1">Aminotransferase-like plant mobile domain-containing protein</fullName>
    </recommendedName>
</protein>
<dbReference type="Proteomes" id="UP000289738">
    <property type="component" value="Chromosome B03"/>
</dbReference>
<name>A0A445A9A7_ARAHY</name>
<dbReference type="InterPro" id="IPR044824">
    <property type="entry name" value="MAIN-like"/>
</dbReference>
<keyword evidence="3" id="KW-1185">Reference proteome</keyword>